<protein>
    <submittedName>
        <fullName evidence="8">Amino Acid/Auxin Permease (AAAP) Family putative</fullName>
    </submittedName>
</protein>
<dbReference type="PROSITE" id="PS51257">
    <property type="entry name" value="PROKAR_LIPOPROTEIN"/>
    <property type="match status" value="1"/>
</dbReference>
<dbReference type="InterPro" id="IPR013057">
    <property type="entry name" value="AA_transpt_TM"/>
</dbReference>
<feature type="signal peptide" evidence="6">
    <location>
        <begin position="1"/>
        <end position="23"/>
    </location>
</feature>
<dbReference type="PANTHER" id="PTHR22950">
    <property type="entry name" value="AMINO ACID TRANSPORTER"/>
    <property type="match status" value="1"/>
</dbReference>
<evidence type="ECO:0000256" key="5">
    <source>
        <dbReference type="SAM" id="Phobius"/>
    </source>
</evidence>
<keyword evidence="6" id="KW-0732">Signal</keyword>
<dbReference type="GO" id="GO:0015179">
    <property type="term" value="F:L-amino acid transmembrane transporter activity"/>
    <property type="evidence" value="ECO:0007669"/>
    <property type="project" value="TreeGrafter"/>
</dbReference>
<feature type="transmembrane region" description="Helical" evidence="5">
    <location>
        <begin position="224"/>
        <end position="243"/>
    </location>
</feature>
<dbReference type="PANTHER" id="PTHR22950:SF349">
    <property type="entry name" value="AMINO ACID TRANSPORTER TRANSMEMBRANE DOMAIN-CONTAINING PROTEIN"/>
    <property type="match status" value="1"/>
</dbReference>
<dbReference type="EMBL" id="FR824299">
    <property type="protein sequence ID" value="CCA24714.1"/>
    <property type="molecule type" value="Genomic_DNA"/>
</dbReference>
<dbReference type="HOGENOM" id="CLU_024289_1_1_1"/>
<keyword evidence="4 5" id="KW-0472">Membrane</keyword>
<reference evidence="8" key="1">
    <citation type="journal article" date="2011" name="PLoS Biol.">
        <title>Gene gain and loss during evolution of obligate parasitism in the white rust pathogen of Arabidopsis thaliana.</title>
        <authorList>
            <person name="Kemen E."/>
            <person name="Gardiner A."/>
            <person name="Schultz-Larsen T."/>
            <person name="Kemen A.C."/>
            <person name="Balmuth A.L."/>
            <person name="Robert-Seilaniantz A."/>
            <person name="Bailey K."/>
            <person name="Holub E."/>
            <person name="Studholme D.J."/>
            <person name="Maclean D."/>
            <person name="Jones J.D."/>
        </authorList>
    </citation>
    <scope>NUCLEOTIDE SEQUENCE</scope>
</reference>
<comment type="subcellular location">
    <subcellularLocation>
        <location evidence="1">Membrane</location>
        <topology evidence="1">Multi-pass membrane protein</topology>
    </subcellularLocation>
</comment>
<keyword evidence="3 5" id="KW-1133">Transmembrane helix</keyword>
<dbReference type="GO" id="GO:0005774">
    <property type="term" value="C:vacuolar membrane"/>
    <property type="evidence" value="ECO:0007669"/>
    <property type="project" value="TreeGrafter"/>
</dbReference>
<evidence type="ECO:0000256" key="3">
    <source>
        <dbReference type="ARBA" id="ARBA00022989"/>
    </source>
</evidence>
<evidence type="ECO:0000256" key="4">
    <source>
        <dbReference type="ARBA" id="ARBA00023136"/>
    </source>
</evidence>
<name>F0WTM2_9STRA</name>
<sequence length="257" mass="28276">MPRIVGFTLTIVSFLLLITATTAYSAVGCQISTNLLFEIFPDPTTGLSEIGFKPHKGAVVIAFLFMTFHGSIAFGVLVYPAFYMLERLLLGMHKTNDAIVEEEHPDYNELVTPIARMMTIGPTVGERSSKAWTTSFTDLEQVCDGDGAYAKELAEYREPSNAVKYVLLRISVIVVLVALAILFKNQFRQFTDFIGASTVTLTCTILPIVFYLKTNWEHVSWIEKILGSLVAIICGCLGCYVTYTSGKELIASADASV</sequence>
<proteinExistence type="predicted"/>
<evidence type="ECO:0000256" key="6">
    <source>
        <dbReference type="SAM" id="SignalP"/>
    </source>
</evidence>
<gene>
    <name evidence="8" type="primary">AlNc14C254G9699</name>
    <name evidence="8" type="ORF">ALNC14_108580</name>
</gene>
<organism evidence="8">
    <name type="scientific">Albugo laibachii Nc14</name>
    <dbReference type="NCBI Taxonomy" id="890382"/>
    <lineage>
        <taxon>Eukaryota</taxon>
        <taxon>Sar</taxon>
        <taxon>Stramenopiles</taxon>
        <taxon>Oomycota</taxon>
        <taxon>Peronosporomycetes</taxon>
        <taxon>Albuginales</taxon>
        <taxon>Albuginaceae</taxon>
        <taxon>Albugo</taxon>
    </lineage>
</organism>
<feature type="chain" id="PRO_5003259921" evidence="6">
    <location>
        <begin position="24"/>
        <end position="257"/>
    </location>
</feature>
<feature type="transmembrane region" description="Helical" evidence="5">
    <location>
        <begin position="193"/>
        <end position="212"/>
    </location>
</feature>
<keyword evidence="2 5" id="KW-0812">Transmembrane</keyword>
<reference evidence="8" key="2">
    <citation type="submission" date="2011-02" db="EMBL/GenBank/DDBJ databases">
        <authorList>
            <person name="MacLean D."/>
        </authorList>
    </citation>
    <scope>NUCLEOTIDE SEQUENCE</scope>
</reference>
<feature type="transmembrane region" description="Helical" evidence="5">
    <location>
        <begin position="166"/>
        <end position="187"/>
    </location>
</feature>
<feature type="domain" description="Amino acid transporter transmembrane" evidence="7">
    <location>
        <begin position="3"/>
        <end position="241"/>
    </location>
</feature>
<evidence type="ECO:0000256" key="2">
    <source>
        <dbReference type="ARBA" id="ARBA00022692"/>
    </source>
</evidence>
<accession>F0WTM2</accession>
<evidence type="ECO:0000256" key="1">
    <source>
        <dbReference type="ARBA" id="ARBA00004141"/>
    </source>
</evidence>
<feature type="transmembrane region" description="Helical" evidence="5">
    <location>
        <begin position="58"/>
        <end position="85"/>
    </location>
</feature>
<evidence type="ECO:0000313" key="8">
    <source>
        <dbReference type="EMBL" id="CCA24714.1"/>
    </source>
</evidence>
<dbReference type="Pfam" id="PF01490">
    <property type="entry name" value="Aa_trans"/>
    <property type="match status" value="1"/>
</dbReference>
<evidence type="ECO:0000259" key="7">
    <source>
        <dbReference type="Pfam" id="PF01490"/>
    </source>
</evidence>
<dbReference type="AlphaFoldDB" id="F0WTM2"/>